<comment type="similarity">
    <text evidence="1">Belongs to the DinB family.</text>
</comment>
<dbReference type="PANTHER" id="PTHR37302:SF3">
    <property type="entry name" value="DAMAGE-INDUCIBLE PROTEIN DINB"/>
    <property type="match status" value="1"/>
</dbReference>
<evidence type="ECO:0000313" key="4">
    <source>
        <dbReference type="EMBL" id="HCT59211.1"/>
    </source>
</evidence>
<dbReference type="PANTHER" id="PTHR37302">
    <property type="entry name" value="SLR1116 PROTEIN"/>
    <property type="match status" value="1"/>
</dbReference>
<name>A0A3D4VDM1_9BACT</name>
<evidence type="ECO:0000256" key="2">
    <source>
        <dbReference type="ARBA" id="ARBA00022723"/>
    </source>
</evidence>
<gene>
    <name evidence="4" type="ORF">DGD08_18575</name>
</gene>
<comment type="caution">
    <text evidence="4">The sequence shown here is derived from an EMBL/GenBank/DDBJ whole genome shotgun (WGS) entry which is preliminary data.</text>
</comment>
<sequence>MNFSRLFDHLAWADQQALMAMASLDPQGTHHAEAVRLYAHLAGAAHTWCTRIAGRPTEHPVWPSLSLDEATALAQASVAGLRAAAAHGDLDRVVEYRNSAGQAFRNTVSDILTQVVLHGSYHRGQLALLARQGGGTPAVTDYIFYVRTLS</sequence>
<reference evidence="4 5" key="1">
    <citation type="journal article" date="2018" name="Nat. Biotechnol.">
        <title>A standardized bacterial taxonomy based on genome phylogeny substantially revises the tree of life.</title>
        <authorList>
            <person name="Parks D.H."/>
            <person name="Chuvochina M."/>
            <person name="Waite D.W."/>
            <person name="Rinke C."/>
            <person name="Skarshewski A."/>
            <person name="Chaumeil P.A."/>
            <person name="Hugenholtz P."/>
        </authorList>
    </citation>
    <scope>NUCLEOTIDE SEQUENCE [LARGE SCALE GENOMIC DNA]</scope>
    <source>
        <strain evidence="4">UBA8844</strain>
    </source>
</reference>
<dbReference type="Proteomes" id="UP000264071">
    <property type="component" value="Unassembled WGS sequence"/>
</dbReference>
<accession>A0A3D4VDM1</accession>
<dbReference type="EMBL" id="DPIY01000012">
    <property type="protein sequence ID" value="HCT59211.1"/>
    <property type="molecule type" value="Genomic_DNA"/>
</dbReference>
<organism evidence="4 5">
    <name type="scientific">Gemmatimonas aurantiaca</name>
    <dbReference type="NCBI Taxonomy" id="173480"/>
    <lineage>
        <taxon>Bacteria</taxon>
        <taxon>Pseudomonadati</taxon>
        <taxon>Gemmatimonadota</taxon>
        <taxon>Gemmatimonadia</taxon>
        <taxon>Gemmatimonadales</taxon>
        <taxon>Gemmatimonadaceae</taxon>
        <taxon>Gemmatimonas</taxon>
    </lineage>
</organism>
<feature type="binding site" evidence="3">
    <location>
        <position position="118"/>
    </location>
    <ligand>
        <name>a divalent metal cation</name>
        <dbReference type="ChEBI" id="CHEBI:60240"/>
    </ligand>
</feature>
<dbReference type="SUPFAM" id="SSF109854">
    <property type="entry name" value="DinB/YfiT-like putative metalloenzymes"/>
    <property type="match status" value="1"/>
</dbReference>
<evidence type="ECO:0008006" key="6">
    <source>
        <dbReference type="Google" id="ProtNLM"/>
    </source>
</evidence>
<dbReference type="InterPro" id="IPR034660">
    <property type="entry name" value="DinB/YfiT-like"/>
</dbReference>
<evidence type="ECO:0000256" key="3">
    <source>
        <dbReference type="PIRSR" id="PIRSR607837-1"/>
    </source>
</evidence>
<dbReference type="Pfam" id="PF05163">
    <property type="entry name" value="DinB"/>
    <property type="match status" value="1"/>
</dbReference>
<dbReference type="Gene3D" id="1.20.120.450">
    <property type="entry name" value="dinb family like domain"/>
    <property type="match status" value="1"/>
</dbReference>
<proteinExistence type="inferred from homology"/>
<protein>
    <recommendedName>
        <fullName evidence="6">Damage-inducible protein DinB</fullName>
    </recommendedName>
</protein>
<keyword evidence="2 3" id="KW-0479">Metal-binding</keyword>
<feature type="binding site" evidence="3">
    <location>
        <position position="122"/>
    </location>
    <ligand>
        <name>a divalent metal cation</name>
        <dbReference type="ChEBI" id="CHEBI:60240"/>
    </ligand>
</feature>
<evidence type="ECO:0000313" key="5">
    <source>
        <dbReference type="Proteomes" id="UP000264071"/>
    </source>
</evidence>
<dbReference type="InterPro" id="IPR007837">
    <property type="entry name" value="DinB"/>
</dbReference>
<dbReference type="AlphaFoldDB" id="A0A3D4VDM1"/>
<dbReference type="OMA" id="IHYENQR"/>
<dbReference type="GO" id="GO:0046872">
    <property type="term" value="F:metal ion binding"/>
    <property type="evidence" value="ECO:0007669"/>
    <property type="project" value="UniProtKB-KW"/>
</dbReference>
<evidence type="ECO:0000256" key="1">
    <source>
        <dbReference type="ARBA" id="ARBA00008635"/>
    </source>
</evidence>